<feature type="region of interest" description="Disordered" evidence="1">
    <location>
        <begin position="23"/>
        <end position="47"/>
    </location>
</feature>
<evidence type="ECO:0000313" key="2">
    <source>
        <dbReference type="EMBL" id="KIP11574.1"/>
    </source>
</evidence>
<dbReference type="Proteomes" id="UP000053257">
    <property type="component" value="Unassembled WGS sequence"/>
</dbReference>
<protein>
    <submittedName>
        <fullName evidence="2">Uncharacterized protein</fullName>
    </submittedName>
</protein>
<proteinExistence type="predicted"/>
<dbReference type="EMBL" id="KN840445">
    <property type="protein sequence ID" value="KIP11574.1"/>
    <property type="molecule type" value="Genomic_DNA"/>
</dbReference>
<organism evidence="2 3">
    <name type="scientific">Phlebiopsis gigantea (strain 11061_1 CR5-6)</name>
    <name type="common">White-rot fungus</name>
    <name type="synonym">Peniophora gigantea</name>
    <dbReference type="NCBI Taxonomy" id="745531"/>
    <lineage>
        <taxon>Eukaryota</taxon>
        <taxon>Fungi</taxon>
        <taxon>Dikarya</taxon>
        <taxon>Basidiomycota</taxon>
        <taxon>Agaricomycotina</taxon>
        <taxon>Agaricomycetes</taxon>
        <taxon>Polyporales</taxon>
        <taxon>Phanerochaetaceae</taxon>
        <taxon>Phlebiopsis</taxon>
    </lineage>
</organism>
<keyword evidence="3" id="KW-1185">Reference proteome</keyword>
<sequence>MGNSPGCKSPSLPYHHLHTCTIHQTEAMPRETKKKISDTQQSDGSDDNFAATIAQQVQSSWEKKKRESEARFLSTAKAELDRGGRERSREFVKEVDEMQAIMERFVSDYAAIEDKIRALWQQLLHAQDQYVVRPSNRVRAGR</sequence>
<name>A0A0C3P190_PHLG1</name>
<evidence type="ECO:0000313" key="3">
    <source>
        <dbReference type="Proteomes" id="UP000053257"/>
    </source>
</evidence>
<accession>A0A0C3P190</accession>
<reference evidence="2 3" key="1">
    <citation type="journal article" date="2014" name="PLoS Genet.">
        <title>Analysis of the Phlebiopsis gigantea genome, transcriptome and secretome provides insight into its pioneer colonization strategies of wood.</title>
        <authorList>
            <person name="Hori C."/>
            <person name="Ishida T."/>
            <person name="Igarashi K."/>
            <person name="Samejima M."/>
            <person name="Suzuki H."/>
            <person name="Master E."/>
            <person name="Ferreira P."/>
            <person name="Ruiz-Duenas F.J."/>
            <person name="Held B."/>
            <person name="Canessa P."/>
            <person name="Larrondo L.F."/>
            <person name="Schmoll M."/>
            <person name="Druzhinina I.S."/>
            <person name="Kubicek C.P."/>
            <person name="Gaskell J.A."/>
            <person name="Kersten P."/>
            <person name="St John F."/>
            <person name="Glasner J."/>
            <person name="Sabat G."/>
            <person name="Splinter BonDurant S."/>
            <person name="Syed K."/>
            <person name="Yadav J."/>
            <person name="Mgbeahuruike A.C."/>
            <person name="Kovalchuk A."/>
            <person name="Asiegbu F.O."/>
            <person name="Lackner G."/>
            <person name="Hoffmeister D."/>
            <person name="Rencoret J."/>
            <person name="Gutierrez A."/>
            <person name="Sun H."/>
            <person name="Lindquist E."/>
            <person name="Barry K."/>
            <person name="Riley R."/>
            <person name="Grigoriev I.V."/>
            <person name="Henrissat B."/>
            <person name="Kues U."/>
            <person name="Berka R.M."/>
            <person name="Martinez A.T."/>
            <person name="Covert S.F."/>
            <person name="Blanchette R.A."/>
            <person name="Cullen D."/>
        </authorList>
    </citation>
    <scope>NUCLEOTIDE SEQUENCE [LARGE SCALE GENOMIC DNA]</scope>
    <source>
        <strain evidence="2 3">11061_1 CR5-6</strain>
    </source>
</reference>
<evidence type="ECO:0000256" key="1">
    <source>
        <dbReference type="SAM" id="MobiDB-lite"/>
    </source>
</evidence>
<dbReference type="AlphaFoldDB" id="A0A0C3P190"/>
<gene>
    <name evidence="2" type="ORF">PHLGIDRAFT_456401</name>
</gene>
<feature type="compositionally biased region" description="Basic and acidic residues" evidence="1">
    <location>
        <begin position="28"/>
        <end position="37"/>
    </location>
</feature>
<dbReference type="HOGENOM" id="CLU_1816498_0_0_1"/>
<dbReference type="OrthoDB" id="3235454at2759"/>